<keyword evidence="4" id="KW-1185">Reference proteome</keyword>
<keyword evidence="1" id="KW-0732">Signal</keyword>
<feature type="signal peptide" evidence="1">
    <location>
        <begin position="1"/>
        <end position="26"/>
    </location>
</feature>
<name>A0A5P2UJ06_9ACTN</name>
<reference evidence="2" key="3">
    <citation type="submission" date="2020-09" db="EMBL/GenBank/DDBJ databases">
        <authorList>
            <person name="Sun Q."/>
            <person name="Ohkuma M."/>
        </authorList>
    </citation>
    <scope>NUCLEOTIDE SEQUENCE</scope>
    <source>
        <strain evidence="2">JCM 4834</strain>
    </source>
</reference>
<evidence type="ECO:0000313" key="4">
    <source>
        <dbReference type="Proteomes" id="UP000326831"/>
    </source>
</evidence>
<dbReference type="OrthoDB" id="4338485at2"/>
<gene>
    <name evidence="3" type="ORF">CP968_04805</name>
    <name evidence="2" type="ORF">GCM10010371_26320</name>
</gene>
<dbReference type="KEGG" id="ssub:CP968_04805"/>
<organism evidence="3 4">
    <name type="scientific">Streptomyces subrutilus</name>
    <dbReference type="NCBI Taxonomy" id="36818"/>
    <lineage>
        <taxon>Bacteria</taxon>
        <taxon>Bacillati</taxon>
        <taxon>Actinomycetota</taxon>
        <taxon>Actinomycetes</taxon>
        <taxon>Kitasatosporales</taxon>
        <taxon>Streptomycetaceae</taxon>
        <taxon>Streptomyces</taxon>
    </lineage>
</organism>
<reference evidence="2" key="1">
    <citation type="journal article" date="2014" name="Int. J. Syst. Evol. Microbiol.">
        <title>Complete genome sequence of Corynebacterium casei LMG S-19264T (=DSM 44701T), isolated from a smear-ripened cheese.</title>
        <authorList>
            <consortium name="US DOE Joint Genome Institute (JGI-PGF)"/>
            <person name="Walter F."/>
            <person name="Albersmeier A."/>
            <person name="Kalinowski J."/>
            <person name="Ruckert C."/>
        </authorList>
    </citation>
    <scope>NUCLEOTIDE SEQUENCE</scope>
    <source>
        <strain evidence="2">JCM 4834</strain>
    </source>
</reference>
<evidence type="ECO:0000256" key="1">
    <source>
        <dbReference type="SAM" id="SignalP"/>
    </source>
</evidence>
<proteinExistence type="predicted"/>
<dbReference type="EMBL" id="CP023701">
    <property type="protein sequence ID" value="QEU77691.1"/>
    <property type="molecule type" value="Genomic_DNA"/>
</dbReference>
<evidence type="ECO:0000313" key="2">
    <source>
        <dbReference type="EMBL" id="GGZ65329.1"/>
    </source>
</evidence>
<evidence type="ECO:0000313" key="3">
    <source>
        <dbReference type="EMBL" id="QEU77691.1"/>
    </source>
</evidence>
<sequence length="80" mass="7985">MRTRIWAVGLALGAVVLAGGATTAVAAGPAGVAPAATAPAGPVLIGYYDTLDACFAAGQEIVGEHACVRKGARWALYVYP</sequence>
<dbReference type="Proteomes" id="UP000326831">
    <property type="component" value="Chromosome"/>
</dbReference>
<protein>
    <submittedName>
        <fullName evidence="3">Uncharacterized protein</fullName>
    </submittedName>
</protein>
<feature type="chain" id="PRO_5044622749" evidence="1">
    <location>
        <begin position="27"/>
        <end position="80"/>
    </location>
</feature>
<accession>A0A5P2UJ06</accession>
<dbReference type="AlphaFoldDB" id="A0A5P2UJ06"/>
<dbReference type="RefSeq" id="WP_150516786.1">
    <property type="nucleotide sequence ID" value="NZ_BMVX01000008.1"/>
</dbReference>
<dbReference type="EMBL" id="BMVX01000008">
    <property type="protein sequence ID" value="GGZ65329.1"/>
    <property type="molecule type" value="Genomic_DNA"/>
</dbReference>
<reference evidence="3 4" key="2">
    <citation type="submission" date="2017-09" db="EMBL/GenBank/DDBJ databases">
        <authorList>
            <person name="Lee N."/>
            <person name="Cho B.-K."/>
        </authorList>
    </citation>
    <scope>NUCLEOTIDE SEQUENCE [LARGE SCALE GENOMIC DNA]</scope>
    <source>
        <strain evidence="3 4">ATCC 27467</strain>
    </source>
</reference>
<dbReference type="Proteomes" id="UP000634660">
    <property type="component" value="Unassembled WGS sequence"/>
</dbReference>